<feature type="transmembrane region" description="Helical" evidence="8">
    <location>
        <begin position="357"/>
        <end position="376"/>
    </location>
</feature>
<sequence>MDRLRRALRERPSVGTDYQPVDSEAHDDSASSVHPIKAELAFSWIDYSIFLFLGVSMLWAWNMFLASAPYFQYRFEASPWIENNFQSSILVVSTLFSMSSMILLTRAQKSASYPRRTWIALMINLVTNLLLTISSVTFKTTVGGYFGFMLVMVAMSGVATSLQQNALFSIASGLGREEYVQGLMAGQGVAGVAPCIVQIISVLSVSQDEGEGDGTERAARSAFTFFLTAVGVALVAMLALSYLMQRHQQLLSIKAPIEAHGEDDSEPGLKNHSVSLQVLGRKLKYYASALFLCFGLTMVFPVFAQEIYSNVPENEAPRLLQRASFIPLALLLWNTGDVIGRSTALIPRLRLTYAPKLALAVAVGRFGFLPLFFLCNIKGRGAVVESDFFYLVVVQFLFGLTNGWLGSACMMAAPHWVEDSEKAVTGGFMSLVLVSGLTVGGLCSFLVS</sequence>
<reference evidence="9" key="1">
    <citation type="submission" date="2021-03" db="EMBL/GenBank/DDBJ databases">
        <authorList>
            <person name="Tagirdzhanova G."/>
        </authorList>
    </citation>
    <scope>NUCLEOTIDE SEQUENCE</scope>
</reference>
<feature type="transmembrane region" description="Helical" evidence="8">
    <location>
        <begin position="183"/>
        <end position="203"/>
    </location>
</feature>
<dbReference type="Proteomes" id="UP000664169">
    <property type="component" value="Unassembled WGS sequence"/>
</dbReference>
<comment type="caution">
    <text evidence="9">The sequence shown here is derived from an EMBL/GenBank/DDBJ whole genome shotgun (WGS) entry which is preliminary data.</text>
</comment>
<feature type="transmembrane region" description="Helical" evidence="8">
    <location>
        <begin position="223"/>
        <end position="244"/>
    </location>
</feature>
<keyword evidence="4 8" id="KW-0812">Transmembrane</keyword>
<feature type="transmembrane region" description="Helical" evidence="8">
    <location>
        <begin position="117"/>
        <end position="138"/>
    </location>
</feature>
<evidence type="ECO:0000313" key="9">
    <source>
        <dbReference type="EMBL" id="CAF9905437.1"/>
    </source>
</evidence>
<dbReference type="PIRSF" id="PIRSF016379">
    <property type="entry name" value="ENT"/>
    <property type="match status" value="1"/>
</dbReference>
<comment type="subcellular location">
    <subcellularLocation>
        <location evidence="1">Membrane</location>
        <topology evidence="1">Multi-pass membrane protein</topology>
    </subcellularLocation>
</comment>
<dbReference type="OrthoDB" id="46396at2759"/>
<dbReference type="InterPro" id="IPR002259">
    <property type="entry name" value="Eqnu_transpt"/>
</dbReference>
<organism evidence="9 10">
    <name type="scientific">Gomphillus americanus</name>
    <dbReference type="NCBI Taxonomy" id="1940652"/>
    <lineage>
        <taxon>Eukaryota</taxon>
        <taxon>Fungi</taxon>
        <taxon>Dikarya</taxon>
        <taxon>Ascomycota</taxon>
        <taxon>Pezizomycotina</taxon>
        <taxon>Lecanoromycetes</taxon>
        <taxon>OSLEUM clade</taxon>
        <taxon>Ostropomycetidae</taxon>
        <taxon>Ostropales</taxon>
        <taxon>Graphidaceae</taxon>
        <taxon>Gomphilloideae</taxon>
        <taxon>Gomphillus</taxon>
    </lineage>
</organism>
<keyword evidence="5 8" id="KW-1133">Transmembrane helix</keyword>
<feature type="transmembrane region" description="Helical" evidence="8">
    <location>
        <begin position="285"/>
        <end position="304"/>
    </location>
</feature>
<feature type="transmembrane region" description="Helical" evidence="8">
    <location>
        <begin position="425"/>
        <end position="447"/>
    </location>
</feature>
<protein>
    <submittedName>
        <fullName evidence="9">Uncharacterized protein</fullName>
    </submittedName>
</protein>
<dbReference type="GO" id="GO:0034257">
    <property type="term" value="F:nicotinamide riboside transmembrane transporter activity"/>
    <property type="evidence" value="ECO:0007669"/>
    <property type="project" value="TreeGrafter"/>
</dbReference>
<comment type="similarity">
    <text evidence="2">Belongs to the SLC29A/ENT transporter (TC 2.A.57) family.</text>
</comment>
<dbReference type="PANTHER" id="PTHR10332">
    <property type="entry name" value="EQUILIBRATIVE NUCLEOSIDE TRANSPORTER"/>
    <property type="match status" value="1"/>
</dbReference>
<keyword evidence="10" id="KW-1185">Reference proteome</keyword>
<evidence type="ECO:0000313" key="10">
    <source>
        <dbReference type="Proteomes" id="UP000664169"/>
    </source>
</evidence>
<proteinExistence type="inferred from homology"/>
<dbReference type="GO" id="GO:0000329">
    <property type="term" value="C:fungal-type vacuole membrane"/>
    <property type="evidence" value="ECO:0007669"/>
    <property type="project" value="TreeGrafter"/>
</dbReference>
<evidence type="ECO:0000256" key="2">
    <source>
        <dbReference type="ARBA" id="ARBA00007965"/>
    </source>
</evidence>
<name>A0A8H3HWL2_9LECA</name>
<feature type="compositionally biased region" description="Basic and acidic residues" evidence="7">
    <location>
        <begin position="1"/>
        <end position="12"/>
    </location>
</feature>
<feature type="transmembrane region" description="Helical" evidence="8">
    <location>
        <begin position="144"/>
        <end position="162"/>
    </location>
</feature>
<evidence type="ECO:0000256" key="3">
    <source>
        <dbReference type="ARBA" id="ARBA00022448"/>
    </source>
</evidence>
<evidence type="ECO:0000256" key="5">
    <source>
        <dbReference type="ARBA" id="ARBA00022989"/>
    </source>
</evidence>
<feature type="region of interest" description="Disordered" evidence="7">
    <location>
        <begin position="1"/>
        <end position="29"/>
    </location>
</feature>
<dbReference type="Pfam" id="PF01733">
    <property type="entry name" value="Nucleoside_tran"/>
    <property type="match status" value="1"/>
</dbReference>
<evidence type="ECO:0000256" key="6">
    <source>
        <dbReference type="ARBA" id="ARBA00023136"/>
    </source>
</evidence>
<evidence type="ECO:0000256" key="1">
    <source>
        <dbReference type="ARBA" id="ARBA00004141"/>
    </source>
</evidence>
<dbReference type="PRINTS" id="PR01130">
    <property type="entry name" value="DERENTRNSPRT"/>
</dbReference>
<feature type="transmembrane region" description="Helical" evidence="8">
    <location>
        <begin position="85"/>
        <end position="105"/>
    </location>
</feature>
<keyword evidence="6 8" id="KW-0472">Membrane</keyword>
<evidence type="ECO:0000256" key="7">
    <source>
        <dbReference type="SAM" id="MobiDB-lite"/>
    </source>
</evidence>
<dbReference type="InterPro" id="IPR036259">
    <property type="entry name" value="MFS_trans_sf"/>
</dbReference>
<keyword evidence="3" id="KW-0813">Transport</keyword>
<feature type="transmembrane region" description="Helical" evidence="8">
    <location>
        <begin position="388"/>
        <end position="413"/>
    </location>
</feature>
<accession>A0A8H3HWL2</accession>
<dbReference type="PANTHER" id="PTHR10332:SF88">
    <property type="entry name" value="EQUILIBRATIVE NUCLEOSIDE TRANSPORTER 1, ISOFORM A"/>
    <property type="match status" value="1"/>
</dbReference>
<dbReference type="GO" id="GO:0005886">
    <property type="term" value="C:plasma membrane"/>
    <property type="evidence" value="ECO:0007669"/>
    <property type="project" value="TreeGrafter"/>
</dbReference>
<dbReference type="EMBL" id="CAJPDQ010000002">
    <property type="protein sequence ID" value="CAF9905437.1"/>
    <property type="molecule type" value="Genomic_DNA"/>
</dbReference>
<evidence type="ECO:0000256" key="4">
    <source>
        <dbReference type="ARBA" id="ARBA00022692"/>
    </source>
</evidence>
<dbReference type="AlphaFoldDB" id="A0A8H3HWL2"/>
<gene>
    <name evidence="9" type="ORF">GOMPHAMPRED_003181</name>
</gene>
<dbReference type="GO" id="GO:0015205">
    <property type="term" value="F:nucleobase transmembrane transporter activity"/>
    <property type="evidence" value="ECO:0007669"/>
    <property type="project" value="TreeGrafter"/>
</dbReference>
<evidence type="ECO:0000256" key="8">
    <source>
        <dbReference type="SAM" id="Phobius"/>
    </source>
</evidence>
<dbReference type="SUPFAM" id="SSF103473">
    <property type="entry name" value="MFS general substrate transporter"/>
    <property type="match status" value="1"/>
</dbReference>
<feature type="transmembrane region" description="Helical" evidence="8">
    <location>
        <begin position="44"/>
        <end position="65"/>
    </location>
</feature>